<protein>
    <submittedName>
        <fullName evidence="1">Uncharacterized protein</fullName>
    </submittedName>
</protein>
<dbReference type="EMBL" id="MTYI01000020">
    <property type="protein sequence ID" value="PNP58680.1"/>
    <property type="molecule type" value="Genomic_DNA"/>
</dbReference>
<proteinExistence type="predicted"/>
<name>A0A2K0ULM5_TRIHA</name>
<dbReference type="Proteomes" id="UP000236290">
    <property type="component" value="Unassembled WGS sequence"/>
</dbReference>
<accession>A0A2K0ULM5</accession>
<comment type="caution">
    <text evidence="1">The sequence shown here is derived from an EMBL/GenBank/DDBJ whole genome shotgun (WGS) entry which is preliminary data.</text>
</comment>
<reference evidence="1 2" key="1">
    <citation type="submission" date="2017-02" db="EMBL/GenBank/DDBJ databases">
        <title>Genomes of Trichoderma spp. with biocontrol activity.</title>
        <authorList>
            <person name="Gardiner D."/>
            <person name="Kazan K."/>
            <person name="Vos C."/>
            <person name="Harvey P."/>
        </authorList>
    </citation>
    <scope>NUCLEOTIDE SEQUENCE [LARGE SCALE GENOMIC DNA]</scope>
    <source>
        <strain evidence="1 2">Tr1</strain>
    </source>
</reference>
<evidence type="ECO:0000313" key="1">
    <source>
        <dbReference type="EMBL" id="PNP58680.1"/>
    </source>
</evidence>
<gene>
    <name evidence="1" type="ORF">THARTR1_01696</name>
</gene>
<evidence type="ECO:0000313" key="2">
    <source>
        <dbReference type="Proteomes" id="UP000236290"/>
    </source>
</evidence>
<organism evidence="1 2">
    <name type="scientific">Trichoderma harzianum</name>
    <name type="common">Hypocrea lixii</name>
    <dbReference type="NCBI Taxonomy" id="5544"/>
    <lineage>
        <taxon>Eukaryota</taxon>
        <taxon>Fungi</taxon>
        <taxon>Dikarya</taxon>
        <taxon>Ascomycota</taxon>
        <taxon>Pezizomycotina</taxon>
        <taxon>Sordariomycetes</taxon>
        <taxon>Hypocreomycetidae</taxon>
        <taxon>Hypocreales</taxon>
        <taxon>Hypocreaceae</taxon>
        <taxon>Trichoderma</taxon>
    </lineage>
</organism>
<dbReference type="AlphaFoldDB" id="A0A2K0ULM5"/>
<sequence length="95" mass="9893">MSSADTPPLFWGSSSVALGSSQWLSVAASGFRGPGGNRVILPQLRNSSTALNLLESAVVPILQHLGALAIQPKAPDKTRGIMQMQGCPSAHETLL</sequence>